<accession>A0A411PHM0</accession>
<protein>
    <submittedName>
        <fullName evidence="1">Uncharacterized protein</fullName>
    </submittedName>
</protein>
<evidence type="ECO:0000313" key="2">
    <source>
        <dbReference type="Proteomes" id="UP000291106"/>
    </source>
</evidence>
<dbReference type="Proteomes" id="UP000291106">
    <property type="component" value="Chromosome"/>
</dbReference>
<reference evidence="1 2" key="1">
    <citation type="submission" date="2019-02" db="EMBL/GenBank/DDBJ databases">
        <title>Shewanella sp. D4-2 isolated from Dokdo Island.</title>
        <authorList>
            <person name="Baek K."/>
        </authorList>
    </citation>
    <scope>NUCLEOTIDE SEQUENCE [LARGE SCALE GENOMIC DNA]</scope>
    <source>
        <strain evidence="1 2">D4-2</strain>
    </source>
</reference>
<dbReference type="KEGG" id="smai:EXU30_09250"/>
<gene>
    <name evidence="1" type="ORF">EXU30_09250</name>
</gene>
<proteinExistence type="predicted"/>
<evidence type="ECO:0000313" key="1">
    <source>
        <dbReference type="EMBL" id="QBF82860.1"/>
    </source>
</evidence>
<keyword evidence="2" id="KW-1185">Reference proteome</keyword>
<dbReference type="AlphaFoldDB" id="A0A411PHM0"/>
<dbReference type="EMBL" id="CP036200">
    <property type="protein sequence ID" value="QBF82860.1"/>
    <property type="molecule type" value="Genomic_DNA"/>
</dbReference>
<sequence length="61" mass="7127">MSSRQKTFYEQELERLHNEVLPSPKQIALIRQSRQATGSTKSKEAQDTLKLEAHNMNLNDW</sequence>
<name>A0A411PHM0_9GAMM</name>
<organism evidence="1 2">
    <name type="scientific">Shewanella maritima</name>
    <dbReference type="NCBI Taxonomy" id="2520507"/>
    <lineage>
        <taxon>Bacteria</taxon>
        <taxon>Pseudomonadati</taxon>
        <taxon>Pseudomonadota</taxon>
        <taxon>Gammaproteobacteria</taxon>
        <taxon>Alteromonadales</taxon>
        <taxon>Shewanellaceae</taxon>
        <taxon>Shewanella</taxon>
    </lineage>
</organism>
<dbReference type="RefSeq" id="WP_130599409.1">
    <property type="nucleotide sequence ID" value="NZ_CP036200.1"/>
</dbReference>